<feature type="region of interest" description="Disordered" evidence="1">
    <location>
        <begin position="387"/>
        <end position="406"/>
    </location>
</feature>
<gene>
    <name evidence="3" type="ORF">Slin15195_G096590</name>
</gene>
<protein>
    <submittedName>
        <fullName evidence="3">Uncharacterized protein</fullName>
    </submittedName>
</protein>
<evidence type="ECO:0000256" key="1">
    <source>
        <dbReference type="SAM" id="MobiDB-lite"/>
    </source>
</evidence>
<reference evidence="3" key="1">
    <citation type="submission" date="2022-06" db="EMBL/GenBank/DDBJ databases">
        <title>Complete genome sequences of two strains of the flax pathogen Septoria linicola.</title>
        <authorList>
            <person name="Lapalu N."/>
            <person name="Simon A."/>
            <person name="Demenou B."/>
            <person name="Paumier D."/>
            <person name="Guillot M.-P."/>
            <person name="Gout L."/>
            <person name="Valade R."/>
        </authorList>
    </citation>
    <scope>NUCLEOTIDE SEQUENCE</scope>
    <source>
        <strain evidence="3">SE15195</strain>
    </source>
</reference>
<dbReference type="PANTHER" id="PTHR38694">
    <property type="entry name" value="CONSERVED EXPRESSED PROTEIN"/>
    <property type="match status" value="1"/>
</dbReference>
<feature type="compositionally biased region" description="Basic and acidic residues" evidence="1">
    <location>
        <begin position="451"/>
        <end position="461"/>
    </location>
</feature>
<sequence>MSAPDDQDATTPRNGAPLLDLGWNGDPENISTLMEGMSNDYIFMLVRRFNKVNWYLKDSQKLSAGGLDLAIAPEQEFSPNKFRSQLERFYMSVIVRIVSCVKHVARIRSWNERVRTSMFCSVYCVLWWFDVLVFGALAILLILLVSPTSRRFLFPPAPLSLVDSASGGLAKPMSGVLGSDDSITGAPEHMKGQAVESEASNFVNALSGIGTNIMTGRDLAGEPNAPGRGSSTLMQADPSDVSLMIASAKDRAEGVEAPSHDKSKTPMESMMWSKTGPAMHALTVTCDIVEKSANALNRQSPFRPKLHRYRLASAVVPFAATSLFVTGELVWQAVTLIVGVFMFCRPITIKLQERYPNLTITHIINNGILYGVPSDPQLALAVLREGERRRSPLPPPPRLQHEPPHSPLVLDTDVIDSVGRDQPLGASNDELMQAAAPDHETLDDAGGVDVETTRNDDSEGPHRIMRFLKGATRIGVKSAIAFDKTRAKLGHSGAQRRSGVVPKKHVDPTMGPYEFDGNYEGQAGFLYIDTSTATPLLAFNEESAQKVARAARHIKPLWTFPVSDIKEIRKHSGYGFKSKLIAGWALDKELHDSLSLLDRNGNNWLVTAIPHRDAVFNRLVAIADQRWEVW</sequence>
<dbReference type="AlphaFoldDB" id="A0A9Q9EMS2"/>
<feature type="region of interest" description="Disordered" evidence="1">
    <location>
        <begin position="440"/>
        <end position="461"/>
    </location>
</feature>
<proteinExistence type="predicted"/>
<name>A0A9Q9EMS2_9PEZI</name>
<accession>A0A9Q9EMS2</accession>
<dbReference type="OrthoDB" id="1708389at2759"/>
<keyword evidence="2" id="KW-1133">Transmembrane helix</keyword>
<dbReference type="PANTHER" id="PTHR38694:SF1">
    <property type="entry name" value="PEROXIN DOMAIN-CONTAINING PROTEIN"/>
    <property type="match status" value="1"/>
</dbReference>
<feature type="transmembrane region" description="Helical" evidence="2">
    <location>
        <begin position="125"/>
        <end position="145"/>
    </location>
</feature>
<dbReference type="InterPro" id="IPR021709">
    <property type="entry name" value="DUF3292"/>
</dbReference>
<evidence type="ECO:0000313" key="3">
    <source>
        <dbReference type="EMBL" id="USW56340.1"/>
    </source>
</evidence>
<keyword evidence="4" id="KW-1185">Reference proteome</keyword>
<evidence type="ECO:0000313" key="4">
    <source>
        <dbReference type="Proteomes" id="UP001056384"/>
    </source>
</evidence>
<keyword evidence="2" id="KW-0812">Transmembrane</keyword>
<dbReference type="Proteomes" id="UP001056384">
    <property type="component" value="Chromosome 8"/>
</dbReference>
<dbReference type="EMBL" id="CP099425">
    <property type="protein sequence ID" value="USW56340.1"/>
    <property type="molecule type" value="Genomic_DNA"/>
</dbReference>
<organism evidence="3 4">
    <name type="scientific">Septoria linicola</name>
    <dbReference type="NCBI Taxonomy" id="215465"/>
    <lineage>
        <taxon>Eukaryota</taxon>
        <taxon>Fungi</taxon>
        <taxon>Dikarya</taxon>
        <taxon>Ascomycota</taxon>
        <taxon>Pezizomycotina</taxon>
        <taxon>Dothideomycetes</taxon>
        <taxon>Dothideomycetidae</taxon>
        <taxon>Mycosphaerellales</taxon>
        <taxon>Mycosphaerellaceae</taxon>
        <taxon>Septoria</taxon>
    </lineage>
</organism>
<evidence type="ECO:0000256" key="2">
    <source>
        <dbReference type="SAM" id="Phobius"/>
    </source>
</evidence>
<keyword evidence="2" id="KW-0472">Membrane</keyword>
<dbReference type="Pfam" id="PF11696">
    <property type="entry name" value="DUF3292"/>
    <property type="match status" value="1"/>
</dbReference>